<proteinExistence type="predicted"/>
<sequence length="106" mass="12386">MSISALSTILAKDFPNLKAQEETQLEEALAQALLPYLNPLQEAFFQLCYRWDIPEHKLRQILIQPQDQPINLLLAQLFISRAKEKWTYRQAYPQKEADEEDGVSPW</sequence>
<accession>J1I2E6</accession>
<dbReference type="OrthoDB" id="982794at2"/>
<dbReference type="HOGENOM" id="CLU_2221383_0_0_10"/>
<gene>
    <name evidence="1" type="ORF">SapgrDRAFT_1146</name>
</gene>
<organism evidence="1 2">
    <name type="scientific">Saprospira grandis DSM 2844</name>
    <dbReference type="NCBI Taxonomy" id="694433"/>
    <lineage>
        <taxon>Bacteria</taxon>
        <taxon>Pseudomonadati</taxon>
        <taxon>Bacteroidota</taxon>
        <taxon>Saprospiria</taxon>
        <taxon>Saprospirales</taxon>
        <taxon>Saprospiraceae</taxon>
        <taxon>Saprospira</taxon>
    </lineage>
</organism>
<dbReference type="RefSeq" id="WP_002658140.1">
    <property type="nucleotide sequence ID" value="NZ_JH719942.1"/>
</dbReference>
<evidence type="ECO:0000313" key="1">
    <source>
        <dbReference type="EMBL" id="EJF52870.1"/>
    </source>
</evidence>
<dbReference type="EMBL" id="JH719942">
    <property type="protein sequence ID" value="EJF52870.1"/>
    <property type="molecule type" value="Genomic_DNA"/>
</dbReference>
<reference evidence="2" key="1">
    <citation type="journal article" date="2012" name="Stand. Genomic Sci.">
        <title>Permanent draft genome sequence of the gliding predator Saprospira grandis strain Sa g1 (= HR1).</title>
        <authorList>
            <person name="Mavromatis K."/>
            <person name="Chertkov O."/>
            <person name="Lapidus A."/>
            <person name="Nolan M."/>
            <person name="Lucas S."/>
            <person name="Tice H."/>
            <person name="Del Rio T.G."/>
            <person name="Cheng J.F."/>
            <person name="Han C."/>
            <person name="Tapia R."/>
            <person name="Bruce D."/>
            <person name="Goodwin L.A."/>
            <person name="Pitluck S."/>
            <person name="Huntemann M."/>
            <person name="Liolios K."/>
            <person name="Pagani I."/>
            <person name="Ivanova N."/>
            <person name="Mikhailova N."/>
            <person name="Pati A."/>
            <person name="Chen A."/>
            <person name="Palaniappan K."/>
            <person name="Land M."/>
            <person name="Brambilla E.M."/>
            <person name="Rohde M."/>
            <person name="Spring S."/>
            <person name="Goker M."/>
            <person name="Detter J.C."/>
            <person name="Bristow J."/>
            <person name="Eisen J.A."/>
            <person name="Markowitz V."/>
            <person name="Hugenholtz P."/>
            <person name="Kyrpides N.C."/>
            <person name="Klenk H.P."/>
            <person name="Woyke T."/>
        </authorList>
    </citation>
    <scope>NUCLEOTIDE SEQUENCE [LARGE SCALE GENOMIC DNA]</scope>
    <source>
        <strain evidence="2">DSM 2844</strain>
    </source>
</reference>
<evidence type="ECO:0000313" key="2">
    <source>
        <dbReference type="Proteomes" id="UP000005113"/>
    </source>
</evidence>
<protein>
    <submittedName>
        <fullName evidence="1">Uncharacterized protein</fullName>
    </submittedName>
</protein>
<dbReference type="Proteomes" id="UP000005113">
    <property type="component" value="Unassembled WGS sequence"/>
</dbReference>
<dbReference type="AlphaFoldDB" id="J1I2E6"/>
<name>J1I2E6_9BACT</name>